<dbReference type="EMBL" id="MLQS01000030">
    <property type="protein sequence ID" value="OIJ18300.1"/>
    <property type="molecule type" value="Genomic_DNA"/>
</dbReference>
<keyword evidence="3" id="KW-1185">Reference proteome</keyword>
<dbReference type="SUPFAM" id="SSF101386">
    <property type="entry name" value="all-alpha NTP pyrophosphatases"/>
    <property type="match status" value="1"/>
</dbReference>
<evidence type="ECO:0000313" key="2">
    <source>
        <dbReference type="EMBL" id="OIJ19779.1"/>
    </source>
</evidence>
<proteinExistence type="predicted"/>
<gene>
    <name evidence="2" type="ORF">BKP45_12020</name>
    <name evidence="1" type="ORF">BKP45_17735</name>
</gene>
<dbReference type="STRING" id="472963.BKP45_12020"/>
<sequence>MDLIKMFQLQKELDNRIREEHNVLGKNLIAEKVLAFQVELGELANETRCFKYWSLKQPSSQEVILEEYVDGFHFLLSIGIDISISIIKLNVETPKNSSTLTNQFATLYSLSSQFEKTKDESDFIVLFQQYLVLGKLLGFTDNDIETAYRGKNEVNHQRQNDGY</sequence>
<dbReference type="InterPro" id="IPR014871">
    <property type="entry name" value="dUTPase/dCTP_pyrophosphatase"/>
</dbReference>
<comment type="caution">
    <text evidence="1">The sequence shown here is derived from an EMBL/GenBank/DDBJ whole genome shotgun (WGS) entry which is preliminary data.</text>
</comment>
<evidence type="ECO:0000313" key="1">
    <source>
        <dbReference type="EMBL" id="OIJ18300.1"/>
    </source>
</evidence>
<reference evidence="1 3" key="1">
    <citation type="submission" date="2016-10" db="EMBL/GenBank/DDBJ databases">
        <title>Draft genome sequences of four alkaliphilic bacteria belonging to the Anaerobacillus genus.</title>
        <authorList>
            <person name="Bassil N.M."/>
            <person name="Lloyd J.R."/>
        </authorList>
    </citation>
    <scope>NUCLEOTIDE SEQUENCE [LARGE SCALE GENOMIC DNA]</scope>
    <source>
        <strain evidence="1 3">DSM 22531</strain>
    </source>
</reference>
<dbReference type="AlphaFoldDB" id="A0A1S2M1C1"/>
<name>A0A1S2M1C1_9BACI</name>
<dbReference type="PIRSF" id="PIRSF030140">
    <property type="entry name" value="UCP030140"/>
    <property type="match status" value="1"/>
</dbReference>
<dbReference type="OrthoDB" id="5506143at2"/>
<accession>A0A1S2M1C1</accession>
<evidence type="ECO:0000313" key="3">
    <source>
        <dbReference type="Proteomes" id="UP000180057"/>
    </source>
</evidence>
<dbReference type="EMBL" id="MLQS01000017">
    <property type="protein sequence ID" value="OIJ19779.1"/>
    <property type="molecule type" value="Genomic_DNA"/>
</dbReference>
<protein>
    <submittedName>
        <fullName evidence="1">dUTPase</fullName>
    </submittedName>
</protein>
<dbReference type="CDD" id="cd11527">
    <property type="entry name" value="NTP-PPase_dUTPase"/>
    <property type="match status" value="1"/>
</dbReference>
<organism evidence="1 3">
    <name type="scientific">Anaerobacillus alkalidiazotrophicus</name>
    <dbReference type="NCBI Taxonomy" id="472963"/>
    <lineage>
        <taxon>Bacteria</taxon>
        <taxon>Bacillati</taxon>
        <taxon>Bacillota</taxon>
        <taxon>Bacilli</taxon>
        <taxon>Bacillales</taxon>
        <taxon>Bacillaceae</taxon>
        <taxon>Anaerobacillus</taxon>
    </lineage>
</organism>
<dbReference type="Pfam" id="PF08761">
    <property type="entry name" value="dUTPase_2"/>
    <property type="match status" value="1"/>
</dbReference>
<dbReference type="RefSeq" id="WP_071389911.1">
    <property type="nucleotide sequence ID" value="NZ_MLQS01000017.1"/>
</dbReference>
<dbReference type="InterPro" id="IPR016947">
    <property type="entry name" value="UCP030140"/>
</dbReference>
<dbReference type="Gene3D" id="1.10.4010.10">
    <property type="entry name" value="Type II deoxyuridine triphosphatase"/>
    <property type="match status" value="1"/>
</dbReference>
<dbReference type="Proteomes" id="UP000180057">
    <property type="component" value="Unassembled WGS sequence"/>
</dbReference>